<dbReference type="InterPro" id="IPR008969">
    <property type="entry name" value="CarboxyPept-like_regulatory"/>
</dbReference>
<accession>A0A6N8JJG5</accession>
<organism evidence="1 2">
    <name type="scientific">Chitinophaga oryziterrae</name>
    <dbReference type="NCBI Taxonomy" id="1031224"/>
    <lineage>
        <taxon>Bacteria</taxon>
        <taxon>Pseudomonadati</taxon>
        <taxon>Bacteroidota</taxon>
        <taxon>Chitinophagia</taxon>
        <taxon>Chitinophagales</taxon>
        <taxon>Chitinophagaceae</taxon>
        <taxon>Chitinophaga</taxon>
    </lineage>
</organism>
<evidence type="ECO:0008006" key="3">
    <source>
        <dbReference type="Google" id="ProtNLM"/>
    </source>
</evidence>
<keyword evidence="2" id="KW-1185">Reference proteome</keyword>
<protein>
    <recommendedName>
        <fullName evidence="3">Carboxypeptidase-like regulatory domain-containing protein</fullName>
    </recommendedName>
</protein>
<sequence length="246" mass="28168">MRITKLLQKTVILMVLVLLRLVAAGQVQISGTVYERSAKYGMAGVSVRGSSGAGAVTDSAGHYSIRLPYTDSLSFSYQGKATMKFPVKEIPANRPFDMSLHVDIKVLPTVVVLQNDYKEDSIANREEYKKVFNYAPDFLANASNGAGAGVNLDLLLSIRKMKRMEAFRQKLEQDERDKYVTHRFNKALVKKITGLQPPALDTFMQQYRPTYEMLQSFETDYEYYLYIKDWSTYFSSRWKRDHPVQD</sequence>
<dbReference type="AlphaFoldDB" id="A0A6N8JJG5"/>
<dbReference type="EMBL" id="WRXO01000011">
    <property type="protein sequence ID" value="MVT44529.1"/>
    <property type="molecule type" value="Genomic_DNA"/>
</dbReference>
<dbReference type="RefSeq" id="WP_157303320.1">
    <property type="nucleotide sequence ID" value="NZ_BAAAZB010000036.1"/>
</dbReference>
<evidence type="ECO:0000313" key="1">
    <source>
        <dbReference type="EMBL" id="MVT44529.1"/>
    </source>
</evidence>
<dbReference type="SUPFAM" id="SSF49464">
    <property type="entry name" value="Carboxypeptidase regulatory domain-like"/>
    <property type="match status" value="1"/>
</dbReference>
<reference evidence="1 2" key="1">
    <citation type="submission" date="2019-12" db="EMBL/GenBank/DDBJ databases">
        <title>The draft genomic sequence of strain Chitinophaga oryziterrae JCM 16595.</title>
        <authorList>
            <person name="Zhang X."/>
        </authorList>
    </citation>
    <scope>NUCLEOTIDE SEQUENCE [LARGE SCALE GENOMIC DNA]</scope>
    <source>
        <strain evidence="1 2">JCM 16595</strain>
    </source>
</reference>
<proteinExistence type="predicted"/>
<dbReference type="Proteomes" id="UP000468388">
    <property type="component" value="Unassembled WGS sequence"/>
</dbReference>
<comment type="caution">
    <text evidence="1">The sequence shown here is derived from an EMBL/GenBank/DDBJ whole genome shotgun (WGS) entry which is preliminary data.</text>
</comment>
<dbReference type="OrthoDB" id="714262at2"/>
<gene>
    <name evidence="1" type="ORF">GO495_28300</name>
</gene>
<name>A0A6N8JJG5_9BACT</name>
<evidence type="ECO:0000313" key="2">
    <source>
        <dbReference type="Proteomes" id="UP000468388"/>
    </source>
</evidence>